<protein>
    <submittedName>
        <fullName evidence="2">Uncharacterized protein</fullName>
    </submittedName>
</protein>
<evidence type="ECO:0000313" key="3">
    <source>
        <dbReference type="Proteomes" id="UP000000422"/>
    </source>
</evidence>
<feature type="chain" id="PRO_5004291448" evidence="1">
    <location>
        <begin position="27"/>
        <end position="162"/>
    </location>
</feature>
<sequence length="162" mass="18632">MKESNRMNRIKFALVCIALLVMSLSANESKGFSHEEISSFGSGASFVIKGGHMEIKHSLIGDAKGRYELRSYAIEPLESNQYKVEILFNKRKGSLGYSHQETLYVMDDGVKFWIKKGDRIYRYIWNEASKNIEKSPNQTIIRELPKSLDVSFENINLSFIRE</sequence>
<dbReference type="KEGG" id="wsu:WS2028"/>
<dbReference type="STRING" id="273121.WS2028"/>
<evidence type="ECO:0000313" key="2">
    <source>
        <dbReference type="EMBL" id="CAE11029.1"/>
    </source>
</evidence>
<dbReference type="EMBL" id="BX571662">
    <property type="protein sequence ID" value="CAE11029.1"/>
    <property type="molecule type" value="Genomic_DNA"/>
</dbReference>
<dbReference type="HOGENOM" id="CLU_1634722_0_0_7"/>
<accession>Q7MQT4</accession>
<evidence type="ECO:0000256" key="1">
    <source>
        <dbReference type="SAM" id="SignalP"/>
    </source>
</evidence>
<organism evidence="3">
    <name type="scientific">Wolinella succinogenes (strain ATCC 29543 / DSM 1740 / CCUG 13145 / JCM 31913 / LMG 7466 / NCTC 11488 / FDC 602W)</name>
    <name type="common">Vibrio succinogenes</name>
    <dbReference type="NCBI Taxonomy" id="273121"/>
    <lineage>
        <taxon>Bacteria</taxon>
        <taxon>Pseudomonadati</taxon>
        <taxon>Campylobacterota</taxon>
        <taxon>Epsilonproteobacteria</taxon>
        <taxon>Campylobacterales</taxon>
        <taxon>Helicobacteraceae</taxon>
        <taxon>Wolinella</taxon>
    </lineage>
</organism>
<feature type="signal peptide" evidence="1">
    <location>
        <begin position="1"/>
        <end position="26"/>
    </location>
</feature>
<proteinExistence type="predicted"/>
<gene>
    <name evidence="2" type="ordered locus">WS2028</name>
</gene>
<dbReference type="AlphaFoldDB" id="Q7MQT4"/>
<name>Q7MQT4_WOLSU</name>
<reference evidence="2 3" key="1">
    <citation type="journal article" date="2003" name="Proc. Natl. Acad. Sci. U.S.A.">
        <title>Complete genome sequence and analysis of Wolinella succinogenes.</title>
        <authorList>
            <person name="Baar C."/>
            <person name="Eppinger M."/>
            <person name="Raddatz G."/>
            <person name="Simon JM."/>
            <person name="Lanz C."/>
            <person name="Klimmek O."/>
            <person name="Nandakumar R."/>
            <person name="Gross R."/>
            <person name="Rosinus A."/>
            <person name="Keller H."/>
            <person name="Jagtap P."/>
            <person name="Linke B."/>
            <person name="Meyer F."/>
            <person name="Lederer H."/>
            <person name="Schuster S.C."/>
        </authorList>
    </citation>
    <scope>NUCLEOTIDE SEQUENCE [LARGE SCALE GENOMIC DNA]</scope>
    <source>
        <strain evidence="3">ATCC 29543 / DSM 1740 / CCUG 13145 / JCM 31913 / LMG 7466 / NCTC 11488 / FDC 602W</strain>
    </source>
</reference>
<dbReference type="Proteomes" id="UP000000422">
    <property type="component" value="Chromosome"/>
</dbReference>
<keyword evidence="3" id="KW-1185">Reference proteome</keyword>
<keyword evidence="1" id="KW-0732">Signal</keyword>